<dbReference type="PROSITE" id="PS50088">
    <property type="entry name" value="ANK_REPEAT"/>
    <property type="match status" value="1"/>
</dbReference>
<dbReference type="InterPro" id="IPR002110">
    <property type="entry name" value="Ankyrin_rpt"/>
</dbReference>
<keyword evidence="5" id="KW-1185">Reference proteome</keyword>
<dbReference type="Pfam" id="PF12796">
    <property type="entry name" value="Ank_2"/>
    <property type="match status" value="1"/>
</dbReference>
<evidence type="ECO:0000313" key="4">
    <source>
        <dbReference type="EMBL" id="MBO3276555.1"/>
    </source>
</evidence>
<dbReference type="SUPFAM" id="SSF48403">
    <property type="entry name" value="Ankyrin repeat"/>
    <property type="match status" value="1"/>
</dbReference>
<keyword evidence="2 3" id="KW-0040">ANK repeat</keyword>
<dbReference type="RefSeq" id="WP_208314653.1">
    <property type="nucleotide sequence ID" value="NZ_JAELYA010000005.1"/>
</dbReference>
<dbReference type="SMART" id="SM00248">
    <property type="entry name" value="ANK"/>
    <property type="match status" value="4"/>
</dbReference>
<name>A0ABS3TV54_9PSED</name>
<dbReference type="Gene3D" id="1.25.40.20">
    <property type="entry name" value="Ankyrin repeat-containing domain"/>
    <property type="match status" value="1"/>
</dbReference>
<proteinExistence type="predicted"/>
<evidence type="ECO:0000256" key="1">
    <source>
        <dbReference type="ARBA" id="ARBA00022737"/>
    </source>
</evidence>
<reference evidence="4 5" key="1">
    <citation type="submission" date="2020-12" db="EMBL/GenBank/DDBJ databases">
        <title>Pseudomonas schmalbachii sp. nov. isolated from millipede gut.</title>
        <authorList>
            <person name="Shelomi M."/>
        </authorList>
    </citation>
    <scope>NUCLEOTIDE SEQUENCE [LARGE SCALE GENOMIC DNA]</scope>
    <source>
        <strain evidence="4 5">Milli4</strain>
    </source>
</reference>
<dbReference type="InterPro" id="IPR050776">
    <property type="entry name" value="Ank_Repeat/CDKN_Inhibitor"/>
</dbReference>
<dbReference type="Proteomes" id="UP000669060">
    <property type="component" value="Unassembled WGS sequence"/>
</dbReference>
<evidence type="ECO:0000256" key="3">
    <source>
        <dbReference type="PROSITE-ProRule" id="PRU00023"/>
    </source>
</evidence>
<evidence type="ECO:0000313" key="5">
    <source>
        <dbReference type="Proteomes" id="UP000669060"/>
    </source>
</evidence>
<accession>A0ABS3TV54</accession>
<dbReference type="PANTHER" id="PTHR24201">
    <property type="entry name" value="ANK_REP_REGION DOMAIN-CONTAINING PROTEIN"/>
    <property type="match status" value="1"/>
</dbReference>
<dbReference type="EMBL" id="JAELYA010000005">
    <property type="protein sequence ID" value="MBO3276555.1"/>
    <property type="molecule type" value="Genomic_DNA"/>
</dbReference>
<dbReference type="InterPro" id="IPR036770">
    <property type="entry name" value="Ankyrin_rpt-contain_sf"/>
</dbReference>
<organism evidence="4 5">
    <name type="scientific">Pseudomonas schmalbachii</name>
    <dbReference type="NCBI Taxonomy" id="2816993"/>
    <lineage>
        <taxon>Bacteria</taxon>
        <taxon>Pseudomonadati</taxon>
        <taxon>Pseudomonadota</taxon>
        <taxon>Gammaproteobacteria</taxon>
        <taxon>Pseudomonadales</taxon>
        <taxon>Pseudomonadaceae</taxon>
        <taxon>Pseudomonas</taxon>
    </lineage>
</organism>
<feature type="repeat" description="ANK" evidence="3">
    <location>
        <begin position="114"/>
        <end position="146"/>
    </location>
</feature>
<gene>
    <name evidence="4" type="ORF">JFY56_15105</name>
</gene>
<protein>
    <submittedName>
        <fullName evidence="4">Ankyrin repeat domain-containing protein</fullName>
    </submittedName>
</protein>
<dbReference type="PANTHER" id="PTHR24201:SF15">
    <property type="entry name" value="ANKYRIN REPEAT DOMAIN-CONTAINING PROTEIN 66"/>
    <property type="match status" value="1"/>
</dbReference>
<sequence>MGGKTVREVFADERAAALVDAASRGDFARADAQIKAGADVNDVGDEGLTPLLWVMGTTRDVRKIEYLLKAGANPNYIVKPGGESAMYFAAGGDRPDILELLLRYKGDPNLTGPRGNLMLVSAVGQLRDKNVDLLLKYGADINLPDKHNKTVANYAAIFGRFDLLARFLDLGLNYDLQGVARSVAIRQVPADSEQQRWKDKVIEMLKVRGVIVSAFVPNRTGDYLSE</sequence>
<comment type="caution">
    <text evidence="4">The sequence shown here is derived from an EMBL/GenBank/DDBJ whole genome shotgun (WGS) entry which is preliminary data.</text>
</comment>
<keyword evidence="1" id="KW-0677">Repeat</keyword>
<evidence type="ECO:0000256" key="2">
    <source>
        <dbReference type="ARBA" id="ARBA00023043"/>
    </source>
</evidence>